<keyword evidence="1" id="KW-1133">Transmembrane helix</keyword>
<evidence type="ECO:0000313" key="2">
    <source>
        <dbReference type="EMBL" id="GHC12459.1"/>
    </source>
</evidence>
<dbReference type="Proteomes" id="UP000658305">
    <property type="component" value="Unassembled WGS sequence"/>
</dbReference>
<evidence type="ECO:0008006" key="4">
    <source>
        <dbReference type="Google" id="ProtNLM"/>
    </source>
</evidence>
<gene>
    <name evidence="2" type="ORF">GCM10007291_07100</name>
</gene>
<feature type="transmembrane region" description="Helical" evidence="1">
    <location>
        <begin position="12"/>
        <end position="31"/>
    </location>
</feature>
<organism evidence="2 3">
    <name type="scientific">Gemmobacter nanjingensis</name>
    <dbReference type="NCBI Taxonomy" id="488454"/>
    <lineage>
        <taxon>Bacteria</taxon>
        <taxon>Pseudomonadati</taxon>
        <taxon>Pseudomonadota</taxon>
        <taxon>Alphaproteobacteria</taxon>
        <taxon>Rhodobacterales</taxon>
        <taxon>Paracoccaceae</taxon>
        <taxon>Gemmobacter</taxon>
    </lineage>
</organism>
<keyword evidence="3" id="KW-1185">Reference proteome</keyword>
<keyword evidence="1" id="KW-0812">Transmembrane</keyword>
<proteinExistence type="predicted"/>
<comment type="caution">
    <text evidence="2">The sequence shown here is derived from an EMBL/GenBank/DDBJ whole genome shotgun (WGS) entry which is preliminary data.</text>
</comment>
<protein>
    <recommendedName>
        <fullName evidence="4">Bacteriophage Rz lysis protein</fullName>
    </recommendedName>
</protein>
<evidence type="ECO:0000256" key="1">
    <source>
        <dbReference type="SAM" id="Phobius"/>
    </source>
</evidence>
<reference evidence="3" key="1">
    <citation type="journal article" date="2019" name="Int. J. Syst. Evol. Microbiol.">
        <title>The Global Catalogue of Microorganisms (GCM) 10K type strain sequencing project: providing services to taxonomists for standard genome sequencing and annotation.</title>
        <authorList>
            <consortium name="The Broad Institute Genomics Platform"/>
            <consortium name="The Broad Institute Genome Sequencing Center for Infectious Disease"/>
            <person name="Wu L."/>
            <person name="Ma J."/>
        </authorList>
    </citation>
    <scope>NUCLEOTIDE SEQUENCE [LARGE SCALE GENOMIC DNA]</scope>
    <source>
        <strain evidence="3">KCTC 23298</strain>
    </source>
</reference>
<sequence>MPVQFDNKISLGHVISIVTVLAACIMGYATLSAQQERLSADVLAMQRAAEAREARIRAVEIAQASQSSDLRSIQIGISRIEAQLEKLQPRP</sequence>
<accession>A0ABQ3F7Z1</accession>
<name>A0ABQ3F7Z1_9RHOB</name>
<keyword evidence="1" id="KW-0472">Membrane</keyword>
<dbReference type="RefSeq" id="WP_189380177.1">
    <property type="nucleotide sequence ID" value="NZ_BMYI01000001.1"/>
</dbReference>
<dbReference type="EMBL" id="BMYI01000001">
    <property type="protein sequence ID" value="GHC12459.1"/>
    <property type="molecule type" value="Genomic_DNA"/>
</dbReference>
<evidence type="ECO:0000313" key="3">
    <source>
        <dbReference type="Proteomes" id="UP000658305"/>
    </source>
</evidence>